<protein>
    <submittedName>
        <fullName evidence="1">Uncharacterized protein</fullName>
    </submittedName>
</protein>
<evidence type="ECO:0000313" key="2">
    <source>
        <dbReference type="Proteomes" id="UP000269945"/>
    </source>
</evidence>
<proteinExistence type="predicted"/>
<dbReference type="AlphaFoldDB" id="A0A9X9LHA4"/>
<dbReference type="EMBL" id="CYRY02003518">
    <property type="protein sequence ID" value="VCW68128.1"/>
    <property type="molecule type" value="Genomic_DNA"/>
</dbReference>
<accession>A0A9X9LHA4</accession>
<sequence>MFPLLLFQQNLPRMCSSCSSRFGNRPYSLSFGEQLIRQNQWEEPQAHYSETICDL</sequence>
<comment type="caution">
    <text evidence="1">The sequence shown here is derived from an EMBL/GenBank/DDBJ whole genome shotgun (WGS) entry which is preliminary data.</text>
</comment>
<name>A0A9X9LHA4_GULGU</name>
<gene>
    <name evidence="1" type="ORF">BN2614_LOCUS1</name>
</gene>
<keyword evidence="2" id="KW-1185">Reference proteome</keyword>
<evidence type="ECO:0000313" key="1">
    <source>
        <dbReference type="EMBL" id="VCW68128.1"/>
    </source>
</evidence>
<reference evidence="1 2" key="1">
    <citation type="submission" date="2018-10" db="EMBL/GenBank/DDBJ databases">
        <authorList>
            <person name="Ekblom R."/>
            <person name="Jareborg N."/>
        </authorList>
    </citation>
    <scope>NUCLEOTIDE SEQUENCE [LARGE SCALE GENOMIC DNA]</scope>
    <source>
        <tissue evidence="1">Muscle</tissue>
    </source>
</reference>
<dbReference type="Proteomes" id="UP000269945">
    <property type="component" value="Unassembled WGS sequence"/>
</dbReference>
<organism evidence="1 2">
    <name type="scientific">Gulo gulo</name>
    <name type="common">Wolverine</name>
    <name type="synonym">Gluton</name>
    <dbReference type="NCBI Taxonomy" id="48420"/>
    <lineage>
        <taxon>Eukaryota</taxon>
        <taxon>Metazoa</taxon>
        <taxon>Chordata</taxon>
        <taxon>Craniata</taxon>
        <taxon>Vertebrata</taxon>
        <taxon>Euteleostomi</taxon>
        <taxon>Mammalia</taxon>
        <taxon>Eutheria</taxon>
        <taxon>Laurasiatheria</taxon>
        <taxon>Carnivora</taxon>
        <taxon>Caniformia</taxon>
        <taxon>Musteloidea</taxon>
        <taxon>Mustelidae</taxon>
        <taxon>Guloninae</taxon>
        <taxon>Gulo</taxon>
    </lineage>
</organism>